<dbReference type="SUPFAM" id="SSF50630">
    <property type="entry name" value="Acid proteases"/>
    <property type="match status" value="1"/>
</dbReference>
<dbReference type="Gene3D" id="2.40.70.10">
    <property type="entry name" value="Acid Proteases"/>
    <property type="match status" value="1"/>
</dbReference>
<accession>A0A699INB6</accession>
<dbReference type="CDD" id="cd00303">
    <property type="entry name" value="retropepsin_like"/>
    <property type="match status" value="1"/>
</dbReference>
<evidence type="ECO:0000256" key="1">
    <source>
        <dbReference type="ARBA" id="ARBA00022842"/>
    </source>
</evidence>
<dbReference type="Gene3D" id="3.30.70.270">
    <property type="match status" value="1"/>
</dbReference>
<feature type="compositionally biased region" description="Basic and acidic residues" evidence="5">
    <location>
        <begin position="91"/>
        <end position="109"/>
    </location>
</feature>
<dbReference type="PANTHER" id="PTHR24559">
    <property type="entry name" value="TRANSPOSON TY3-I GAG-POL POLYPROTEIN"/>
    <property type="match status" value="1"/>
</dbReference>
<protein>
    <recommendedName>
        <fullName evidence="9">Reverse transcriptase domain-containing protein</fullName>
    </recommendedName>
</protein>
<evidence type="ECO:0008006" key="9">
    <source>
        <dbReference type="Google" id="ProtNLM"/>
    </source>
</evidence>
<dbReference type="AlphaFoldDB" id="A0A699INB6"/>
<dbReference type="InterPro" id="IPR001969">
    <property type="entry name" value="Aspartic_peptidase_AS"/>
</dbReference>
<dbReference type="SUPFAM" id="SSF56672">
    <property type="entry name" value="DNA/RNA polymerases"/>
    <property type="match status" value="1"/>
</dbReference>
<organism evidence="8">
    <name type="scientific">Tanacetum cinerariifolium</name>
    <name type="common">Dalmatian daisy</name>
    <name type="synonym">Chrysanthemum cinerariifolium</name>
    <dbReference type="NCBI Taxonomy" id="118510"/>
    <lineage>
        <taxon>Eukaryota</taxon>
        <taxon>Viridiplantae</taxon>
        <taxon>Streptophyta</taxon>
        <taxon>Embryophyta</taxon>
        <taxon>Tracheophyta</taxon>
        <taxon>Spermatophyta</taxon>
        <taxon>Magnoliopsida</taxon>
        <taxon>eudicotyledons</taxon>
        <taxon>Gunneridae</taxon>
        <taxon>Pentapetalae</taxon>
        <taxon>asterids</taxon>
        <taxon>campanulids</taxon>
        <taxon>Asterales</taxon>
        <taxon>Asteraceae</taxon>
        <taxon>Asteroideae</taxon>
        <taxon>Anthemideae</taxon>
        <taxon>Anthemidinae</taxon>
        <taxon>Tanacetum</taxon>
    </lineage>
</organism>
<feature type="domain" description="Reverse transcriptase" evidence="6">
    <location>
        <begin position="577"/>
        <end position="660"/>
    </location>
</feature>
<name>A0A699INB6_TANCI</name>
<evidence type="ECO:0000256" key="5">
    <source>
        <dbReference type="SAM" id="MobiDB-lite"/>
    </source>
</evidence>
<dbReference type="Pfam" id="PF00078">
    <property type="entry name" value="RVT_1"/>
    <property type="match status" value="1"/>
</dbReference>
<feature type="compositionally biased region" description="Acidic residues" evidence="5">
    <location>
        <begin position="67"/>
        <end position="90"/>
    </location>
</feature>
<evidence type="ECO:0000256" key="3">
    <source>
        <dbReference type="ARBA" id="ARBA00022908"/>
    </source>
</evidence>
<dbReference type="InterPro" id="IPR021109">
    <property type="entry name" value="Peptidase_aspartic_dom_sf"/>
</dbReference>
<dbReference type="GO" id="GO:0006508">
    <property type="term" value="P:proteolysis"/>
    <property type="evidence" value="ECO:0007669"/>
    <property type="project" value="InterPro"/>
</dbReference>
<dbReference type="PROSITE" id="PS00141">
    <property type="entry name" value="ASP_PROTEASE"/>
    <property type="match status" value="1"/>
</dbReference>
<keyword evidence="1" id="KW-0460">Magnesium</keyword>
<dbReference type="InterPro" id="IPR053134">
    <property type="entry name" value="RNA-dir_DNA_polymerase"/>
</dbReference>
<dbReference type="GO" id="GO:0015074">
    <property type="term" value="P:DNA integration"/>
    <property type="evidence" value="ECO:0007669"/>
    <property type="project" value="UniProtKB-KW"/>
</dbReference>
<dbReference type="Gene3D" id="3.10.10.10">
    <property type="entry name" value="HIV Type 1 Reverse Transcriptase, subunit A, domain 1"/>
    <property type="match status" value="1"/>
</dbReference>
<feature type="non-terminal residue" evidence="8">
    <location>
        <position position="1"/>
    </location>
</feature>
<keyword evidence="2" id="KW-0694">RNA-binding</keyword>
<evidence type="ECO:0000313" key="8">
    <source>
        <dbReference type="EMBL" id="GEZ76833.1"/>
    </source>
</evidence>
<keyword evidence="3" id="KW-0229">DNA integration</keyword>
<dbReference type="GO" id="GO:0004190">
    <property type="term" value="F:aspartic-type endopeptidase activity"/>
    <property type="evidence" value="ECO:0007669"/>
    <property type="project" value="InterPro"/>
</dbReference>
<dbReference type="EMBL" id="BKCJ010321010">
    <property type="protein sequence ID" value="GEZ76833.1"/>
    <property type="molecule type" value="Genomic_DNA"/>
</dbReference>
<dbReference type="Pfam" id="PF17919">
    <property type="entry name" value="RT_RNaseH_2"/>
    <property type="match status" value="1"/>
</dbReference>
<gene>
    <name evidence="8" type="ORF">Tci_548806</name>
</gene>
<dbReference type="InterPro" id="IPR000477">
    <property type="entry name" value="RT_dom"/>
</dbReference>
<dbReference type="InterPro" id="IPR043502">
    <property type="entry name" value="DNA/RNA_pol_sf"/>
</dbReference>
<evidence type="ECO:0000256" key="4">
    <source>
        <dbReference type="SAM" id="Coils"/>
    </source>
</evidence>
<dbReference type="CDD" id="cd01647">
    <property type="entry name" value="RT_LTR"/>
    <property type="match status" value="1"/>
</dbReference>
<reference evidence="8" key="1">
    <citation type="journal article" date="2019" name="Sci. Rep.">
        <title>Draft genome of Tanacetum cinerariifolium, the natural source of mosquito coil.</title>
        <authorList>
            <person name="Yamashiro T."/>
            <person name="Shiraishi A."/>
            <person name="Satake H."/>
            <person name="Nakayama K."/>
        </authorList>
    </citation>
    <scope>NUCLEOTIDE SEQUENCE</scope>
</reference>
<evidence type="ECO:0000256" key="2">
    <source>
        <dbReference type="ARBA" id="ARBA00022884"/>
    </source>
</evidence>
<comment type="caution">
    <text evidence="8">The sequence shown here is derived from an EMBL/GenBank/DDBJ whole genome shotgun (WGS) entry which is preliminary data.</text>
</comment>
<dbReference type="InterPro" id="IPR043128">
    <property type="entry name" value="Rev_trsase/Diguanyl_cyclase"/>
</dbReference>
<sequence>VTKGEGCFEEESALKFLKKLDIIMANPLPNHVVNLLDDERVQLEPALALLGFASAVLDIPNNNNGWIEEDPEEDPEMEEEEEEEEEEMEIKDEMNDPEIIKAYEIEEGKLPPPPANSDTSSDSEPEVEAEDEDKSEAATVGTITHAPYRVPPFSGTTYVESGSSRKVFSRGPIGKDVDILHRKRRSETREHYELMQSVSTLEDQMRGLMLEDKEKKERLKKKIKVSQQEKEQIEQAFCHVVDWIRKQFGVKITPCMDDGGQDRAPPVRECTFLSFMNCNPTPFHGKEGAIKPCQWFEMSEIVFSISDCTERNKVKFTATILHSQVATLGLKVANENSLGDMKKMMEEFCPDEEVQRLEDELRSLKLRDTNIATYTKRFNKFVLLCPEAVPNKNQGPNVVMGTFLLNNRYATGLFDSGSDKTFVNTSFSHLIDIDPIRLDSSYEDKLADGRVASTNIILKGCSINLVDHLFKIDLMPIKLGTFDIIIGMDWLVEQDAVIMCGKKVLHVPYKNKTLVVEGDREDVPVIRDFPEVFPKDLPRLLPPRQVEFQIGLVPGAAPLITVGSTSAIRKEEGRILSEEDIPITAFRTRYGHYEFRVMLFGLTNAPAVFMDLMNRVCKPYLDKFVIVFIDDILIYSKNKEEHEEHLKTILELLKREQLILFNFQTSHQADSKNKKFEWKTEAEEAFQTLKQKLCCAPILPLPEGSEDFVVYCGASLRGFGAVLMQREKVIAYAS</sequence>
<evidence type="ECO:0000259" key="7">
    <source>
        <dbReference type="Pfam" id="PF17919"/>
    </source>
</evidence>
<dbReference type="GO" id="GO:0003723">
    <property type="term" value="F:RNA binding"/>
    <property type="evidence" value="ECO:0007669"/>
    <property type="project" value="UniProtKB-KW"/>
</dbReference>
<keyword evidence="4" id="KW-0175">Coiled coil</keyword>
<dbReference type="Pfam" id="PF08284">
    <property type="entry name" value="RVP_2"/>
    <property type="match status" value="1"/>
</dbReference>
<feature type="region of interest" description="Disordered" evidence="5">
    <location>
        <begin position="63"/>
        <end position="140"/>
    </location>
</feature>
<feature type="compositionally biased region" description="Acidic residues" evidence="5">
    <location>
        <begin position="121"/>
        <end position="134"/>
    </location>
</feature>
<proteinExistence type="predicted"/>
<evidence type="ECO:0000259" key="6">
    <source>
        <dbReference type="Pfam" id="PF00078"/>
    </source>
</evidence>
<dbReference type="PANTHER" id="PTHR24559:SF427">
    <property type="entry name" value="RNA-DIRECTED DNA POLYMERASE"/>
    <property type="match status" value="1"/>
</dbReference>
<feature type="domain" description="Reverse transcriptase/retrotransposon-derived protein RNase H-like" evidence="7">
    <location>
        <begin position="678"/>
        <end position="734"/>
    </location>
</feature>
<feature type="coiled-coil region" evidence="4">
    <location>
        <begin position="209"/>
        <end position="236"/>
    </location>
</feature>
<dbReference type="InterPro" id="IPR041577">
    <property type="entry name" value="RT_RNaseH_2"/>
</dbReference>